<gene>
    <name evidence="6" type="ORF">F0562_030407</name>
</gene>
<dbReference type="Proteomes" id="UP000325577">
    <property type="component" value="Linkage Group LG17"/>
</dbReference>
<comment type="similarity">
    <text evidence="1">Belongs to the fasciclin-like AGP family.</text>
</comment>
<dbReference type="SMART" id="SM00554">
    <property type="entry name" value="FAS1"/>
    <property type="match status" value="1"/>
</dbReference>
<keyword evidence="3" id="KW-0812">Transmembrane</keyword>
<dbReference type="OrthoDB" id="1893649at2759"/>
<name>A0A5J5AY93_9ASTE</name>
<accession>A0A5J5AY93</accession>
<keyword evidence="4" id="KW-0732">Signal</keyword>
<dbReference type="EMBL" id="CM018040">
    <property type="protein sequence ID" value="KAA8535404.1"/>
    <property type="molecule type" value="Genomic_DNA"/>
</dbReference>
<sequence length="336" mass="38180">MAFKFSFTFLLLLLLLILPQFTIKTAAQETSHHDLKDSQIADVLSSKGYVAMALVLDQTLKTLVPAEPIHNTTVTIFCPSDKAFFSLKYPQPPLTLLQYHVVPVKLDREDLASSLAFESKIDTLLPGHPLVITTIPGSKHASINNVKITAWNIYNDGHVIVHGIDDFFDPAFQILIYPWYDGGASKSNSSSSMNVLSQEVDHDSLCWVKSLVLAIIVLALIGIVISIFAYIRRNHFLPSYFGYVSIDYSQSRNRKNIREGAKRGELLGFASVRFMVQKKKGKEEGRIPGRRRRNSAAEWERASPMIKLNGKERDLRRRLRLRPRPFRSFPRREPRC</sequence>
<dbReference type="AlphaFoldDB" id="A0A5J5AY93"/>
<dbReference type="Gene3D" id="2.30.180.10">
    <property type="entry name" value="FAS1 domain"/>
    <property type="match status" value="1"/>
</dbReference>
<keyword evidence="3" id="KW-0472">Membrane</keyword>
<dbReference type="Pfam" id="PF02469">
    <property type="entry name" value="Fasciclin"/>
    <property type="match status" value="1"/>
</dbReference>
<feature type="transmembrane region" description="Helical" evidence="3">
    <location>
        <begin position="211"/>
        <end position="231"/>
    </location>
</feature>
<evidence type="ECO:0000256" key="1">
    <source>
        <dbReference type="ARBA" id="ARBA00007843"/>
    </source>
</evidence>
<reference evidence="6 7" key="1">
    <citation type="submission" date="2019-09" db="EMBL/GenBank/DDBJ databases">
        <title>A chromosome-level genome assembly of the Chinese tupelo Nyssa sinensis.</title>
        <authorList>
            <person name="Yang X."/>
            <person name="Kang M."/>
            <person name="Yang Y."/>
            <person name="Xiong H."/>
            <person name="Wang M."/>
            <person name="Zhang Z."/>
            <person name="Wang Z."/>
            <person name="Wu H."/>
            <person name="Ma T."/>
            <person name="Liu J."/>
            <person name="Xi Z."/>
        </authorList>
    </citation>
    <scope>NUCLEOTIDE SEQUENCE [LARGE SCALE GENOMIC DNA]</scope>
    <source>
        <strain evidence="6">J267</strain>
        <tissue evidence="6">Leaf</tissue>
    </source>
</reference>
<evidence type="ECO:0000256" key="2">
    <source>
        <dbReference type="SAM" id="MobiDB-lite"/>
    </source>
</evidence>
<keyword evidence="3" id="KW-1133">Transmembrane helix</keyword>
<evidence type="ECO:0000313" key="6">
    <source>
        <dbReference type="EMBL" id="KAA8535404.1"/>
    </source>
</evidence>
<dbReference type="PROSITE" id="PS50213">
    <property type="entry name" value="FAS1"/>
    <property type="match status" value="1"/>
</dbReference>
<protein>
    <recommendedName>
        <fullName evidence="5">FAS1 domain-containing protein</fullName>
    </recommendedName>
</protein>
<feature type="signal peptide" evidence="4">
    <location>
        <begin position="1"/>
        <end position="27"/>
    </location>
</feature>
<evidence type="ECO:0000313" key="7">
    <source>
        <dbReference type="Proteomes" id="UP000325577"/>
    </source>
</evidence>
<dbReference type="PANTHER" id="PTHR33985">
    <property type="entry name" value="OS02G0491300 PROTEIN-RELATED"/>
    <property type="match status" value="1"/>
</dbReference>
<evidence type="ECO:0000256" key="4">
    <source>
        <dbReference type="SAM" id="SignalP"/>
    </source>
</evidence>
<dbReference type="InterPro" id="IPR000782">
    <property type="entry name" value="FAS1_domain"/>
</dbReference>
<dbReference type="InterPro" id="IPR052806">
    <property type="entry name" value="Fasciclin-like_AGP"/>
</dbReference>
<dbReference type="SUPFAM" id="SSF82153">
    <property type="entry name" value="FAS1 domain"/>
    <property type="match status" value="1"/>
</dbReference>
<organism evidence="6 7">
    <name type="scientific">Nyssa sinensis</name>
    <dbReference type="NCBI Taxonomy" id="561372"/>
    <lineage>
        <taxon>Eukaryota</taxon>
        <taxon>Viridiplantae</taxon>
        <taxon>Streptophyta</taxon>
        <taxon>Embryophyta</taxon>
        <taxon>Tracheophyta</taxon>
        <taxon>Spermatophyta</taxon>
        <taxon>Magnoliopsida</taxon>
        <taxon>eudicotyledons</taxon>
        <taxon>Gunneridae</taxon>
        <taxon>Pentapetalae</taxon>
        <taxon>asterids</taxon>
        <taxon>Cornales</taxon>
        <taxon>Nyssaceae</taxon>
        <taxon>Nyssa</taxon>
    </lineage>
</organism>
<keyword evidence="7" id="KW-1185">Reference proteome</keyword>
<dbReference type="PANTHER" id="PTHR33985:SF29">
    <property type="entry name" value="FAS1 DOMAIN-CONTAINING PROTEIN"/>
    <property type="match status" value="1"/>
</dbReference>
<feature type="region of interest" description="Disordered" evidence="2">
    <location>
        <begin position="281"/>
        <end position="303"/>
    </location>
</feature>
<feature type="chain" id="PRO_5023841113" description="FAS1 domain-containing protein" evidence="4">
    <location>
        <begin position="28"/>
        <end position="336"/>
    </location>
</feature>
<proteinExistence type="inferred from homology"/>
<evidence type="ECO:0000259" key="5">
    <source>
        <dbReference type="PROSITE" id="PS50213"/>
    </source>
</evidence>
<feature type="domain" description="FAS1" evidence="5">
    <location>
        <begin position="37"/>
        <end position="168"/>
    </location>
</feature>
<evidence type="ECO:0000256" key="3">
    <source>
        <dbReference type="SAM" id="Phobius"/>
    </source>
</evidence>
<dbReference type="InterPro" id="IPR036378">
    <property type="entry name" value="FAS1_dom_sf"/>
</dbReference>